<dbReference type="PANTHER" id="PTHR23061">
    <property type="entry name" value="DNA POLYMERASE 2 ALPHA 70 KDA SUBUNIT"/>
    <property type="match status" value="1"/>
</dbReference>
<evidence type="ECO:0000256" key="6">
    <source>
        <dbReference type="PIRNR" id="PIRNR018300"/>
    </source>
</evidence>
<dbReference type="Pfam" id="PF04042">
    <property type="entry name" value="DNA_pol_E_B"/>
    <property type="match status" value="1"/>
</dbReference>
<dbReference type="GO" id="GO:0003677">
    <property type="term" value="F:DNA binding"/>
    <property type="evidence" value="ECO:0007669"/>
    <property type="project" value="InterPro"/>
</dbReference>
<dbReference type="InterPro" id="IPR013627">
    <property type="entry name" value="Pol_alpha_B_N"/>
</dbReference>
<sequence length="599" mass="65594">MASEATSTLRHELSEKFVDWLSPDDEVLSECVNICQNFNMTAEDLFFKWEAYHFSSATTASRTTFTRNVFNAESALALKQYIQSQVKKKKQEEQEQKKRAKLNAGLMTRGKGAGLIRNGAASMHGGFGGGGGGPGTPIKLGSGSAEEKYALAGSSKVFFVGPKDDPESRKKRAYRYMYEKVSERGAVLDRQIEKAAELVMKHYGVQEFGDPSASTESETTVVGRIALDAESSSASAVKLNESCIVLESSRWMGSGIRVPLRFDPQVKVRGGPKGSGGLGLFPGAIVALKGKNGGGGWFNVTEILALPPLKVRPHETSEVRDDAFSMCIASGPYTPDADMNYKPWSTLVSTLKATKPAVVLLLGPFIDSSHSHVKNGEINKLPTDVFRDRFTESLLQFLDVSPGSLVLILPSIKDIISDHAVFPQCELSQEFSGDIRIHLLPNPCRFSVNGVSFGVSSIDVLFHLRKEEFFKRVPEEVEPVVSVDDSVNNDSMVNTCRHLLQQRSFYPIFPSPLELSHEVNLDISHSEGLFLGGEEDEPDAPDVLVIPSRLKHFAKTVDNTVAINPSFLTKGIYATLSFAGHTEGTVRERIKVDLERLSS</sequence>
<evidence type="ECO:0000256" key="4">
    <source>
        <dbReference type="ARBA" id="ARBA00022705"/>
    </source>
</evidence>
<dbReference type="EMBL" id="KL197711">
    <property type="protein sequence ID" value="KDQ62190.1"/>
    <property type="molecule type" value="Genomic_DNA"/>
</dbReference>
<dbReference type="OrthoDB" id="336885at2759"/>
<dbReference type="Proteomes" id="UP000027265">
    <property type="component" value="Unassembled WGS sequence"/>
</dbReference>
<dbReference type="PIRSF" id="PIRSF018300">
    <property type="entry name" value="DNA_pol_alph_2"/>
    <property type="match status" value="1"/>
</dbReference>
<dbReference type="GO" id="GO:0005658">
    <property type="term" value="C:alpha DNA polymerase:primase complex"/>
    <property type="evidence" value="ECO:0007669"/>
    <property type="project" value="TreeGrafter"/>
</dbReference>
<protein>
    <recommendedName>
        <fullName evidence="3 6">DNA polymerase alpha subunit B</fullName>
    </recommendedName>
</protein>
<evidence type="ECO:0000256" key="3">
    <source>
        <dbReference type="ARBA" id="ARBA00018596"/>
    </source>
</evidence>
<dbReference type="GO" id="GO:0006270">
    <property type="term" value="P:DNA replication initiation"/>
    <property type="evidence" value="ECO:0007669"/>
    <property type="project" value="TreeGrafter"/>
</dbReference>
<gene>
    <name evidence="10" type="ORF">JAAARDRAFT_189548</name>
</gene>
<feature type="domain" description="DNA polymerase alpha subunit B N-terminal" evidence="8">
    <location>
        <begin position="13"/>
        <end position="57"/>
    </location>
</feature>
<evidence type="ECO:0000313" key="11">
    <source>
        <dbReference type="Proteomes" id="UP000027265"/>
    </source>
</evidence>
<proteinExistence type="inferred from homology"/>
<name>A0A067Q7M7_9AGAM</name>
<dbReference type="AlphaFoldDB" id="A0A067Q7M7"/>
<keyword evidence="11" id="KW-1185">Reference proteome</keyword>
<comment type="subcellular location">
    <subcellularLocation>
        <location evidence="1 6">Nucleus</location>
    </subcellularLocation>
</comment>
<keyword evidence="4 6" id="KW-0235">DNA replication</keyword>
<organism evidence="10 11">
    <name type="scientific">Jaapia argillacea MUCL 33604</name>
    <dbReference type="NCBI Taxonomy" id="933084"/>
    <lineage>
        <taxon>Eukaryota</taxon>
        <taxon>Fungi</taxon>
        <taxon>Dikarya</taxon>
        <taxon>Basidiomycota</taxon>
        <taxon>Agaricomycotina</taxon>
        <taxon>Agaricomycetes</taxon>
        <taxon>Agaricomycetidae</taxon>
        <taxon>Jaapiales</taxon>
        <taxon>Jaapiaceae</taxon>
        <taxon>Jaapia</taxon>
    </lineage>
</organism>
<dbReference type="Pfam" id="PF22062">
    <property type="entry name" value="OB_DPOA2"/>
    <property type="match status" value="1"/>
</dbReference>
<accession>A0A067Q7M7</accession>
<dbReference type="STRING" id="933084.A0A067Q7M7"/>
<dbReference type="InterPro" id="IPR007185">
    <property type="entry name" value="DNA_pol_a/d/e_bsu"/>
</dbReference>
<dbReference type="FunCoup" id="A0A067Q7M7">
    <property type="interactions" value="177"/>
</dbReference>
<evidence type="ECO:0000256" key="1">
    <source>
        <dbReference type="ARBA" id="ARBA00004123"/>
    </source>
</evidence>
<evidence type="ECO:0000256" key="2">
    <source>
        <dbReference type="ARBA" id="ARBA00007299"/>
    </source>
</evidence>
<dbReference type="PANTHER" id="PTHR23061:SF12">
    <property type="entry name" value="DNA POLYMERASE ALPHA SUBUNIT B"/>
    <property type="match status" value="1"/>
</dbReference>
<keyword evidence="5 6" id="KW-0539">Nucleus</keyword>
<dbReference type="InParanoid" id="A0A067Q7M7"/>
<evidence type="ECO:0000256" key="5">
    <source>
        <dbReference type="ARBA" id="ARBA00023242"/>
    </source>
</evidence>
<feature type="domain" description="DNA polymerase alpha/delta/epsilon subunit B" evidence="7">
    <location>
        <begin position="327"/>
        <end position="555"/>
    </location>
</feature>
<comment type="function">
    <text evidence="6">Accessory subunit of the DNA polymerase alpha complex (also known as the alpha DNA polymerase-primase complex) which plays an essential role in the initiation of DNA synthesis.</text>
</comment>
<dbReference type="InterPro" id="IPR016722">
    <property type="entry name" value="DNA_pol_alpha_bsu"/>
</dbReference>
<comment type="similarity">
    <text evidence="2 6">Belongs to the DNA polymerase alpha subunit B family.</text>
</comment>
<reference evidence="11" key="1">
    <citation type="journal article" date="2014" name="Proc. Natl. Acad. Sci. U.S.A.">
        <title>Extensive sampling of basidiomycete genomes demonstrates inadequacy of the white-rot/brown-rot paradigm for wood decay fungi.</title>
        <authorList>
            <person name="Riley R."/>
            <person name="Salamov A.A."/>
            <person name="Brown D.W."/>
            <person name="Nagy L.G."/>
            <person name="Floudas D."/>
            <person name="Held B.W."/>
            <person name="Levasseur A."/>
            <person name="Lombard V."/>
            <person name="Morin E."/>
            <person name="Otillar R."/>
            <person name="Lindquist E.A."/>
            <person name="Sun H."/>
            <person name="LaButti K.M."/>
            <person name="Schmutz J."/>
            <person name="Jabbour D."/>
            <person name="Luo H."/>
            <person name="Baker S.E."/>
            <person name="Pisabarro A.G."/>
            <person name="Walton J.D."/>
            <person name="Blanchette R.A."/>
            <person name="Henrissat B."/>
            <person name="Martin F."/>
            <person name="Cullen D."/>
            <person name="Hibbett D.S."/>
            <person name="Grigoriev I.V."/>
        </authorList>
    </citation>
    <scope>NUCLEOTIDE SEQUENCE [LARGE SCALE GENOMIC DNA]</scope>
    <source>
        <strain evidence="11">MUCL 33604</strain>
    </source>
</reference>
<dbReference type="InterPro" id="IPR054300">
    <property type="entry name" value="OB_DPOA2"/>
</dbReference>
<dbReference type="Pfam" id="PF08418">
    <property type="entry name" value="Pol_alpha_B_N"/>
    <property type="match status" value="1"/>
</dbReference>
<feature type="domain" description="DNA polymerase alpha subunit B OB" evidence="9">
    <location>
        <begin position="187"/>
        <end position="305"/>
    </location>
</feature>
<evidence type="ECO:0000259" key="7">
    <source>
        <dbReference type="Pfam" id="PF04042"/>
    </source>
</evidence>
<evidence type="ECO:0000259" key="9">
    <source>
        <dbReference type="Pfam" id="PF22062"/>
    </source>
</evidence>
<dbReference type="HOGENOM" id="CLU_014923_2_1_1"/>
<dbReference type="Gene3D" id="3.60.21.60">
    <property type="match status" value="2"/>
</dbReference>
<evidence type="ECO:0000259" key="8">
    <source>
        <dbReference type="Pfam" id="PF08418"/>
    </source>
</evidence>
<evidence type="ECO:0000313" key="10">
    <source>
        <dbReference type="EMBL" id="KDQ62190.1"/>
    </source>
</evidence>